<sequence>MRIGLLDTWLAGRYLPFWEPYLEGLGLELVRPEPVEPSLPIFLPASLVAAQVSNLKAQGVDYLLIPDAQGDIQSERGGAQNPWIFDLGASLARYLPGLPPMLRVPAHLSPDLVGFVAEVGQTLTKNPMLTRRVLDKTQYLLQHTPPLPKNPSSNRSVGIVTLPMVQEDPRLQGGLVEALQKAGLSPFWPDIPPSRLREEGRRVEIPLDLPTDLEFAGASRYLSRLGKVKALIYLMVPGSDPIPSLTRKLARRVHKPHHTLTVGEDWSEALAELARQVGE</sequence>
<comment type="caution">
    <text evidence="1">The sequence shown here is derived from an EMBL/GenBank/DDBJ whole genome shotgun (WGS) entry which is preliminary data.</text>
</comment>
<dbReference type="EMBL" id="QWLA01000048">
    <property type="protein sequence ID" value="RIH85022.1"/>
    <property type="molecule type" value="Genomic_DNA"/>
</dbReference>
<name>A0A399ER37_9DEIN</name>
<proteinExistence type="predicted"/>
<accession>A0A399ER37</accession>
<dbReference type="AlphaFoldDB" id="A0A399ER37"/>
<organism evidence="1 2">
    <name type="scientific">Calidithermus roseus</name>
    <dbReference type="NCBI Taxonomy" id="1644118"/>
    <lineage>
        <taxon>Bacteria</taxon>
        <taxon>Thermotogati</taxon>
        <taxon>Deinococcota</taxon>
        <taxon>Deinococci</taxon>
        <taxon>Thermales</taxon>
        <taxon>Thermaceae</taxon>
        <taxon>Calidithermus</taxon>
    </lineage>
</organism>
<reference evidence="1 2" key="1">
    <citation type="submission" date="2018-08" db="EMBL/GenBank/DDBJ databases">
        <title>Meiothermus roseus NBRC 110900 genome sequencing project.</title>
        <authorList>
            <person name="Da Costa M.S."/>
            <person name="Albuquerque L."/>
            <person name="Raposo P."/>
            <person name="Froufe H.J.C."/>
            <person name="Barroso C.S."/>
            <person name="Egas C."/>
        </authorList>
    </citation>
    <scope>NUCLEOTIDE SEQUENCE [LARGE SCALE GENOMIC DNA]</scope>
    <source>
        <strain evidence="1 2">NBRC 110900</strain>
    </source>
</reference>
<protein>
    <recommendedName>
        <fullName evidence="3">DUF2229 domain-containing protein</fullName>
    </recommendedName>
</protein>
<evidence type="ECO:0008006" key="3">
    <source>
        <dbReference type="Google" id="ProtNLM"/>
    </source>
</evidence>
<keyword evidence="2" id="KW-1185">Reference proteome</keyword>
<dbReference type="Proteomes" id="UP000265341">
    <property type="component" value="Unassembled WGS sequence"/>
</dbReference>
<gene>
    <name evidence="1" type="ORF">Mrose_02397</name>
</gene>
<evidence type="ECO:0000313" key="1">
    <source>
        <dbReference type="EMBL" id="RIH85022.1"/>
    </source>
</evidence>
<dbReference type="RefSeq" id="WP_119278590.1">
    <property type="nucleotide sequence ID" value="NZ_QWLA01000048.1"/>
</dbReference>
<dbReference type="OrthoDB" id="30507at2"/>
<evidence type="ECO:0000313" key="2">
    <source>
        <dbReference type="Proteomes" id="UP000265341"/>
    </source>
</evidence>